<dbReference type="PROSITE" id="PS50011">
    <property type="entry name" value="PROTEIN_KINASE_DOM"/>
    <property type="match status" value="1"/>
</dbReference>
<keyword evidence="9" id="KW-1133">Transmembrane helix</keyword>
<feature type="transmembrane region" description="Helical" evidence="9">
    <location>
        <begin position="513"/>
        <end position="540"/>
    </location>
</feature>
<dbReference type="InterPro" id="IPR017441">
    <property type="entry name" value="Protein_kinase_ATP_BS"/>
</dbReference>
<sequence>MSPEGGVLLERGEVFAGFSVERLLGAGGMGSVYLARQPRMDRLIALKLLNRELFTHTEVRARFEREADLVAQLDHPSIVAVYDRGTEDGQLWISMQYVDGVDAGTVDVTELPPERAVQIIEGVAAALDYAHSMGILHRDVKPGNIMLARSQGGQGERVFLTDFGIARLREDSTHLTQDGMFTATLAYASPEQMTGNPLDHRTDQYSLACALYWLLLGIGPFDSPNPADIIHGHLNLVPAPIAPRRPGITPAMDLVIAKAMAKHPAHRYGSCGEFAAAARAALNAPGSGGFAAVAPAAAAGFGGVPAGAPGAQAGPVPAGPPPSALGQGGAIPPGAPGPAQGGPVPPNGPAVGPIPAAPAPNAPGAGAVPPGAPAPNVPGAPQGGSPQGAPPQGGPQQAGPAQSVPPQAGAAQGVPPQAGAAQGVSSQGGPAQSGPPQAGPSRGGPSQSGPPQAGPPQSGPPQAGAPQGGSLRGGPTRDGPPRNGNGGALPPGPSQGIPPGPRPPRRRGGGRRIIGTLLLGWLVVVVVALLVLVGILFVVLRTDGDEGSSTTQGRAIAPTPAQTTQPTQTATAEADPLAVSRRAFPRLVPAGRDEDGTGYLGARCVLITPDEDRIRFEELALSVGTWTRAWRCDRDGTDPGSLSYVVLQFPAPAAARAVIDSLPAHARSVERKDGAPVTLHRWLRPDPAGPFTQPKSTARLIVSFGDDPQRAGFLISVANHGEASGTGPGPSAQAVVDDWWEGAPL</sequence>
<keyword evidence="9" id="KW-0812">Transmembrane</keyword>
<evidence type="ECO:0000256" key="6">
    <source>
        <dbReference type="ARBA" id="ARBA00022840"/>
    </source>
</evidence>
<keyword evidence="12" id="KW-1185">Reference proteome</keyword>
<dbReference type="Pfam" id="PF00069">
    <property type="entry name" value="Pkinase"/>
    <property type="match status" value="1"/>
</dbReference>
<dbReference type="PROSITE" id="PS00107">
    <property type="entry name" value="PROTEIN_KINASE_ATP"/>
    <property type="match status" value="1"/>
</dbReference>
<feature type="region of interest" description="Disordered" evidence="8">
    <location>
        <begin position="312"/>
        <end position="508"/>
    </location>
</feature>
<dbReference type="PROSITE" id="PS00108">
    <property type="entry name" value="PROTEIN_KINASE_ST"/>
    <property type="match status" value="1"/>
</dbReference>
<evidence type="ECO:0000256" key="2">
    <source>
        <dbReference type="ARBA" id="ARBA00022527"/>
    </source>
</evidence>
<feature type="compositionally biased region" description="Low complexity" evidence="8">
    <location>
        <begin position="557"/>
        <end position="572"/>
    </location>
</feature>
<protein>
    <recommendedName>
        <fullName evidence="1">non-specific serine/threonine protein kinase</fullName>
        <ecNumber evidence="1">2.7.11.1</ecNumber>
    </recommendedName>
</protein>
<dbReference type="SUPFAM" id="SSF56112">
    <property type="entry name" value="Protein kinase-like (PK-like)"/>
    <property type="match status" value="1"/>
</dbReference>
<feature type="domain" description="Protein kinase" evidence="10">
    <location>
        <begin position="18"/>
        <end position="282"/>
    </location>
</feature>
<evidence type="ECO:0000256" key="5">
    <source>
        <dbReference type="ARBA" id="ARBA00022777"/>
    </source>
</evidence>
<evidence type="ECO:0000313" key="12">
    <source>
        <dbReference type="Proteomes" id="UP001595696"/>
    </source>
</evidence>
<feature type="binding site" evidence="7">
    <location>
        <position position="47"/>
    </location>
    <ligand>
        <name>ATP</name>
        <dbReference type="ChEBI" id="CHEBI:30616"/>
    </ligand>
</feature>
<dbReference type="InterPro" id="IPR008271">
    <property type="entry name" value="Ser/Thr_kinase_AS"/>
</dbReference>
<dbReference type="Proteomes" id="UP001595696">
    <property type="component" value="Unassembled WGS sequence"/>
</dbReference>
<dbReference type="InterPro" id="IPR000719">
    <property type="entry name" value="Prot_kinase_dom"/>
</dbReference>
<keyword evidence="6 7" id="KW-0067">ATP-binding</keyword>
<dbReference type="EMBL" id="JBHSAX010000004">
    <property type="protein sequence ID" value="MFC3961250.1"/>
    <property type="molecule type" value="Genomic_DNA"/>
</dbReference>
<evidence type="ECO:0000256" key="4">
    <source>
        <dbReference type="ARBA" id="ARBA00022741"/>
    </source>
</evidence>
<keyword evidence="4 7" id="KW-0547">Nucleotide-binding</keyword>
<evidence type="ECO:0000313" key="11">
    <source>
        <dbReference type="EMBL" id="MFC3961250.1"/>
    </source>
</evidence>
<dbReference type="GO" id="GO:0016301">
    <property type="term" value="F:kinase activity"/>
    <property type="evidence" value="ECO:0007669"/>
    <property type="project" value="UniProtKB-KW"/>
</dbReference>
<dbReference type="Gene3D" id="1.10.510.10">
    <property type="entry name" value="Transferase(Phosphotransferase) domain 1"/>
    <property type="match status" value="1"/>
</dbReference>
<reference evidence="12" key="1">
    <citation type="journal article" date="2019" name="Int. J. Syst. Evol. Microbiol.">
        <title>The Global Catalogue of Microorganisms (GCM) 10K type strain sequencing project: providing services to taxonomists for standard genome sequencing and annotation.</title>
        <authorList>
            <consortium name="The Broad Institute Genomics Platform"/>
            <consortium name="The Broad Institute Genome Sequencing Center for Infectious Disease"/>
            <person name="Wu L."/>
            <person name="Ma J."/>
        </authorList>
    </citation>
    <scope>NUCLEOTIDE SEQUENCE [LARGE SCALE GENOMIC DNA]</scope>
    <source>
        <strain evidence="12">CGMCC 4.7330</strain>
    </source>
</reference>
<dbReference type="InterPro" id="IPR011009">
    <property type="entry name" value="Kinase-like_dom_sf"/>
</dbReference>
<dbReference type="CDD" id="cd14014">
    <property type="entry name" value="STKc_PknB_like"/>
    <property type="match status" value="1"/>
</dbReference>
<comment type="caution">
    <text evidence="11">The sequence shown here is derived from an EMBL/GenBank/DDBJ whole genome shotgun (WGS) entry which is preliminary data.</text>
</comment>
<keyword evidence="9" id="KW-0472">Membrane</keyword>
<evidence type="ECO:0000256" key="8">
    <source>
        <dbReference type="SAM" id="MobiDB-lite"/>
    </source>
</evidence>
<feature type="compositionally biased region" description="Low complexity" evidence="8">
    <location>
        <begin position="394"/>
        <end position="451"/>
    </location>
</feature>
<evidence type="ECO:0000256" key="1">
    <source>
        <dbReference type="ARBA" id="ARBA00012513"/>
    </source>
</evidence>
<dbReference type="Gene3D" id="3.30.200.20">
    <property type="entry name" value="Phosphorylase Kinase, domain 1"/>
    <property type="match status" value="1"/>
</dbReference>
<keyword evidence="3" id="KW-0808">Transferase</keyword>
<evidence type="ECO:0000256" key="3">
    <source>
        <dbReference type="ARBA" id="ARBA00022679"/>
    </source>
</evidence>
<proteinExistence type="predicted"/>
<keyword evidence="2" id="KW-0723">Serine/threonine-protein kinase</keyword>
<keyword evidence="5 11" id="KW-0418">Kinase</keyword>
<dbReference type="PANTHER" id="PTHR43289:SF6">
    <property type="entry name" value="SERINE_THREONINE-PROTEIN KINASE NEKL-3"/>
    <property type="match status" value="1"/>
</dbReference>
<gene>
    <name evidence="11" type="ORF">ACFO0B_04535</name>
</gene>
<feature type="region of interest" description="Disordered" evidence="8">
    <location>
        <begin position="544"/>
        <end position="574"/>
    </location>
</feature>
<organism evidence="11 12">
    <name type="scientific">Nocardia jiangsuensis</name>
    <dbReference type="NCBI Taxonomy" id="1691563"/>
    <lineage>
        <taxon>Bacteria</taxon>
        <taxon>Bacillati</taxon>
        <taxon>Actinomycetota</taxon>
        <taxon>Actinomycetes</taxon>
        <taxon>Mycobacteriales</taxon>
        <taxon>Nocardiaceae</taxon>
        <taxon>Nocardia</taxon>
    </lineage>
</organism>
<name>A0ABV8DMQ5_9NOCA</name>
<evidence type="ECO:0000259" key="10">
    <source>
        <dbReference type="PROSITE" id="PS50011"/>
    </source>
</evidence>
<dbReference type="SMART" id="SM00220">
    <property type="entry name" value="S_TKc"/>
    <property type="match status" value="1"/>
</dbReference>
<dbReference type="EC" id="2.7.11.1" evidence="1"/>
<evidence type="ECO:0000256" key="9">
    <source>
        <dbReference type="SAM" id="Phobius"/>
    </source>
</evidence>
<accession>A0ABV8DMQ5</accession>
<evidence type="ECO:0000256" key="7">
    <source>
        <dbReference type="PROSITE-ProRule" id="PRU10141"/>
    </source>
</evidence>
<dbReference type="PANTHER" id="PTHR43289">
    <property type="entry name" value="MITOGEN-ACTIVATED PROTEIN KINASE KINASE KINASE 20-RELATED"/>
    <property type="match status" value="1"/>
</dbReference>
<feature type="compositionally biased region" description="Pro residues" evidence="8">
    <location>
        <begin position="490"/>
        <end position="502"/>
    </location>
</feature>